<organism evidence="2 3">
    <name type="scientific">Psychrosphaera aquimarina</name>
    <dbReference type="NCBI Taxonomy" id="2044854"/>
    <lineage>
        <taxon>Bacteria</taxon>
        <taxon>Pseudomonadati</taxon>
        <taxon>Pseudomonadota</taxon>
        <taxon>Gammaproteobacteria</taxon>
        <taxon>Alteromonadales</taxon>
        <taxon>Pseudoalteromonadaceae</taxon>
        <taxon>Psychrosphaera</taxon>
    </lineage>
</organism>
<evidence type="ECO:0000259" key="1">
    <source>
        <dbReference type="Pfam" id="PF14336"/>
    </source>
</evidence>
<dbReference type="Proteomes" id="UP001257914">
    <property type="component" value="Unassembled WGS sequence"/>
</dbReference>
<dbReference type="EMBL" id="JAWCUA010000007">
    <property type="protein sequence ID" value="MDU0113220.1"/>
    <property type="molecule type" value="Genomic_DNA"/>
</dbReference>
<sequence>MQIEDLLVEKDLRGMKFAQSCLKSGYYYRAAKLINKATGTVLIGTGFPVLDTFETDGPVGAIVLYNAFLKIGLSPVLVCGEPLYSALIEEYDCLRLNLDNNINAEHFAKSALADIEPSLLISIERPGLTLDGTYRNMFGDDITARCASFDDFFNFSICPSIGIGDGGNEIGMGNISHHLTSHNIMTSQTCCDELLVADVSNWAAYGILGLLSLMKKEDLLADVNPLKILKYLSSKGSVDGVTKLNTLTEDSLSYTEGLELINKIRTLCGFQQISNL</sequence>
<dbReference type="RefSeq" id="WP_315946812.1">
    <property type="nucleotide sequence ID" value="NZ_JAWCUA010000007.1"/>
</dbReference>
<keyword evidence="3" id="KW-1185">Reference proteome</keyword>
<gene>
    <name evidence="2" type="ORF">RT723_09470</name>
</gene>
<dbReference type="Gene3D" id="3.90.1640.20">
    <property type="entry name" value="TON_0340"/>
    <property type="match status" value="1"/>
</dbReference>
<feature type="domain" description="D-glutamate cyclase-like C-terminal" evidence="1">
    <location>
        <begin position="8"/>
        <end position="265"/>
    </location>
</feature>
<dbReference type="InterPro" id="IPR025504">
    <property type="entry name" value="GLUCM_C"/>
</dbReference>
<dbReference type="PANTHER" id="PTHR32022:SF10">
    <property type="entry name" value="D-GLUTAMATE CYCLASE, MITOCHONDRIAL"/>
    <property type="match status" value="1"/>
</dbReference>
<reference evidence="2 3" key="1">
    <citation type="submission" date="2023-10" db="EMBL/GenBank/DDBJ databases">
        <title>Psychrosphaera aquimaarina strain SW33 isolated from seawater.</title>
        <authorList>
            <person name="Bayburt H."/>
            <person name="Kim J.M."/>
            <person name="Choi B.J."/>
            <person name="Jeon C.O."/>
        </authorList>
    </citation>
    <scope>NUCLEOTIDE SEQUENCE [LARGE SCALE GENOMIC DNA]</scope>
    <source>
        <strain evidence="2 3">KCTC 52743</strain>
    </source>
</reference>
<dbReference type="PANTHER" id="PTHR32022">
    <property type="entry name" value="D-GLUTAMATE CYCLASE, MITOCHONDRIAL"/>
    <property type="match status" value="1"/>
</dbReference>
<dbReference type="Pfam" id="PF14336">
    <property type="entry name" value="GLUCM-like_C"/>
    <property type="match status" value="1"/>
</dbReference>
<evidence type="ECO:0000313" key="3">
    <source>
        <dbReference type="Proteomes" id="UP001257914"/>
    </source>
</evidence>
<accession>A0ABU3R0M2</accession>
<comment type="caution">
    <text evidence="2">The sequence shown here is derived from an EMBL/GenBank/DDBJ whole genome shotgun (WGS) entry which is preliminary data.</text>
</comment>
<name>A0ABU3R0M2_9GAMM</name>
<evidence type="ECO:0000313" key="2">
    <source>
        <dbReference type="EMBL" id="MDU0113220.1"/>
    </source>
</evidence>
<proteinExistence type="predicted"/>
<protein>
    <submittedName>
        <fullName evidence="2">DUF4392 domain-containing protein</fullName>
    </submittedName>
</protein>